<accession>A0A5B0GC33</accession>
<gene>
    <name evidence="1" type="primary">tssK</name>
    <name evidence="1" type="ORF">FVF58_39505</name>
</gene>
<dbReference type="NCBIfam" id="TIGR03353">
    <property type="entry name" value="VI_chp_4"/>
    <property type="match status" value="1"/>
</dbReference>
<evidence type="ECO:0000313" key="1">
    <source>
        <dbReference type="EMBL" id="KAA1000984.1"/>
    </source>
</evidence>
<dbReference type="PANTHER" id="PTHR35566">
    <property type="entry name" value="BLR3599 PROTEIN"/>
    <property type="match status" value="1"/>
</dbReference>
<keyword evidence="2" id="KW-1185">Reference proteome</keyword>
<proteinExistence type="predicted"/>
<dbReference type="Proteomes" id="UP000325273">
    <property type="component" value="Unassembled WGS sequence"/>
</dbReference>
<dbReference type="InterPro" id="IPR010263">
    <property type="entry name" value="T6SS_TssK"/>
</dbReference>
<dbReference type="PANTHER" id="PTHR35566:SF1">
    <property type="entry name" value="TYPE VI SECRETION SYSTEM BASEPLATE COMPONENT TSSK1"/>
    <property type="match status" value="1"/>
</dbReference>
<reference evidence="1 2" key="1">
    <citation type="submission" date="2019-08" db="EMBL/GenBank/DDBJ databases">
        <title>Paraburkholderia sp. DCY113.</title>
        <authorList>
            <person name="Kang J."/>
        </authorList>
    </citation>
    <scope>NUCLEOTIDE SEQUENCE [LARGE SCALE GENOMIC DNA]</scope>
    <source>
        <strain evidence="1 2">DCY113</strain>
    </source>
</reference>
<dbReference type="AlphaFoldDB" id="A0A5B0GC33"/>
<dbReference type="EMBL" id="VTUZ01000042">
    <property type="protein sequence ID" value="KAA1000984.1"/>
    <property type="molecule type" value="Genomic_DNA"/>
</dbReference>
<protein>
    <submittedName>
        <fullName evidence="1">Type VI secretion system baseplate subunit TssK</fullName>
    </submittedName>
</protein>
<organism evidence="1 2">
    <name type="scientific">Paraburkholderia panacisoli</name>
    <dbReference type="NCBI Taxonomy" id="2603818"/>
    <lineage>
        <taxon>Bacteria</taxon>
        <taxon>Pseudomonadati</taxon>
        <taxon>Pseudomonadota</taxon>
        <taxon>Betaproteobacteria</taxon>
        <taxon>Burkholderiales</taxon>
        <taxon>Burkholderiaceae</taxon>
        <taxon>Paraburkholderia</taxon>
    </lineage>
</organism>
<evidence type="ECO:0000313" key="2">
    <source>
        <dbReference type="Proteomes" id="UP000325273"/>
    </source>
</evidence>
<comment type="caution">
    <text evidence="1">The sequence shown here is derived from an EMBL/GenBank/DDBJ whole genome shotgun (WGS) entry which is preliminary data.</text>
</comment>
<dbReference type="RefSeq" id="WP_149675085.1">
    <property type="nucleotide sequence ID" value="NZ_VTUZ01000042.1"/>
</dbReference>
<dbReference type="Pfam" id="PF05936">
    <property type="entry name" value="T6SS_VasE"/>
    <property type="match status" value="1"/>
</dbReference>
<sequence length="447" mass="48638">MSMNNKVIWSEGMLLQPQHLQQHDRYLHALIDTRCAALRPYAFGFSSLSIDTEQLKLGRIALTECSGVLPDGTPFRLPADDELPLPLAVPEGARNLKVVLALPVSRPGVPEAAYAGSGDAHDSFARHRIAETEVRDSNDGATGAALMQVGNLRLRLAFEADVAHAYASLGVVHVVERRADNRVVLDPGYAPPCVDYRVTRRLASFVDELLGLLHQRADALAARLAQPALTGAAEIADFLLLQALNRAEPLFAALATSTGLHPHDLHHHALQLAGELATFCQPGKRPEAFPVYRHERLDETFTPLIDALRNALSAVMDPHAVPIPLEERKYGLRVAVVPDTDLFRSASFVLAVKADLAPAALLNGFPPQAKLGPVERIRDLVNLQLPGIGLRALPVAPRQLPFHAGFTYFQLERGSELWKQFSTSAGVALHVAGDFPGLALEFWAIRP</sequence>
<name>A0A5B0GC33_9BURK</name>